<comment type="caution">
    <text evidence="1">The sequence shown here is derived from an EMBL/GenBank/DDBJ whole genome shotgun (WGS) entry which is preliminary data.</text>
</comment>
<sequence>MNYRPERYLFIRKSAQGKDSIRIYVNSGRFPVGSPSAATPLDCRMLFDLAACLSRFTRGRAEVSVVRGLRGAARPRRLWFINRLAIRMFQNQLPSPHARLSVGASYHARARRSLTRRRRCPPETESLELLFREITALSTEQLAFGRRLSSDVVGAPD</sequence>
<proteinExistence type="predicted"/>
<protein>
    <submittedName>
        <fullName evidence="1">Uncharacterized protein</fullName>
    </submittedName>
</protein>
<reference evidence="1 2" key="1">
    <citation type="journal article" date="2019" name="Commun. Biol.">
        <title>The bagworm genome reveals a unique fibroin gene that provides high tensile strength.</title>
        <authorList>
            <person name="Kono N."/>
            <person name="Nakamura H."/>
            <person name="Ohtoshi R."/>
            <person name="Tomita M."/>
            <person name="Numata K."/>
            <person name="Arakawa K."/>
        </authorList>
    </citation>
    <scope>NUCLEOTIDE SEQUENCE [LARGE SCALE GENOMIC DNA]</scope>
</reference>
<dbReference type="EMBL" id="BGZK01001339">
    <property type="protein sequence ID" value="GBP77624.1"/>
    <property type="molecule type" value="Genomic_DNA"/>
</dbReference>
<accession>A0A4C1YS08</accession>
<organism evidence="1 2">
    <name type="scientific">Eumeta variegata</name>
    <name type="common">Bagworm moth</name>
    <name type="synonym">Eumeta japonica</name>
    <dbReference type="NCBI Taxonomy" id="151549"/>
    <lineage>
        <taxon>Eukaryota</taxon>
        <taxon>Metazoa</taxon>
        <taxon>Ecdysozoa</taxon>
        <taxon>Arthropoda</taxon>
        <taxon>Hexapoda</taxon>
        <taxon>Insecta</taxon>
        <taxon>Pterygota</taxon>
        <taxon>Neoptera</taxon>
        <taxon>Endopterygota</taxon>
        <taxon>Lepidoptera</taxon>
        <taxon>Glossata</taxon>
        <taxon>Ditrysia</taxon>
        <taxon>Tineoidea</taxon>
        <taxon>Psychidae</taxon>
        <taxon>Oiketicinae</taxon>
        <taxon>Eumeta</taxon>
    </lineage>
</organism>
<evidence type="ECO:0000313" key="1">
    <source>
        <dbReference type="EMBL" id="GBP77624.1"/>
    </source>
</evidence>
<keyword evidence="2" id="KW-1185">Reference proteome</keyword>
<evidence type="ECO:0000313" key="2">
    <source>
        <dbReference type="Proteomes" id="UP000299102"/>
    </source>
</evidence>
<dbReference type="Proteomes" id="UP000299102">
    <property type="component" value="Unassembled WGS sequence"/>
</dbReference>
<dbReference type="AlphaFoldDB" id="A0A4C1YS08"/>
<name>A0A4C1YS08_EUMVA</name>
<gene>
    <name evidence="1" type="ORF">EVAR_45749_1</name>
</gene>